<accession>A0ABU7XH01</accession>
<comment type="caution">
    <text evidence="1">The sequence shown here is derived from an EMBL/GenBank/DDBJ whole genome shotgun (WGS) entry which is preliminary data.</text>
</comment>
<evidence type="ECO:0008006" key="3">
    <source>
        <dbReference type="Google" id="ProtNLM"/>
    </source>
</evidence>
<proteinExistence type="predicted"/>
<evidence type="ECO:0000313" key="1">
    <source>
        <dbReference type="EMBL" id="MEF3366658.1"/>
    </source>
</evidence>
<dbReference type="RefSeq" id="WP_332081677.1">
    <property type="nucleotide sequence ID" value="NZ_JAZHYN010000021.1"/>
</dbReference>
<dbReference type="Gene3D" id="2.120.10.30">
    <property type="entry name" value="TolB, C-terminal domain"/>
    <property type="match status" value="1"/>
</dbReference>
<organism evidence="1 2">
    <name type="scientific">Methylocystis borbori</name>
    <dbReference type="NCBI Taxonomy" id="3118750"/>
    <lineage>
        <taxon>Bacteria</taxon>
        <taxon>Pseudomonadati</taxon>
        <taxon>Pseudomonadota</taxon>
        <taxon>Alphaproteobacteria</taxon>
        <taxon>Hyphomicrobiales</taxon>
        <taxon>Methylocystaceae</taxon>
        <taxon>Methylocystis</taxon>
    </lineage>
</organism>
<protein>
    <recommendedName>
        <fullName evidence="3">SMP-30/Gluconolactonase/LRE-like region domain-containing protein</fullName>
    </recommendedName>
</protein>
<dbReference type="EMBL" id="JAZHYN010000021">
    <property type="protein sequence ID" value="MEF3366658.1"/>
    <property type="molecule type" value="Genomic_DNA"/>
</dbReference>
<gene>
    <name evidence="1" type="ORF">V3H18_08945</name>
</gene>
<reference evidence="1 2" key="1">
    <citation type="submission" date="2024-02" db="EMBL/GenBank/DDBJ databases">
        <authorList>
            <person name="Grouzdev D."/>
        </authorList>
    </citation>
    <scope>NUCLEOTIDE SEQUENCE [LARGE SCALE GENOMIC DNA]</scope>
    <source>
        <strain evidence="1 2">9N</strain>
    </source>
</reference>
<dbReference type="InterPro" id="IPR011042">
    <property type="entry name" value="6-blade_b-propeller_TolB-like"/>
</dbReference>
<sequence>MAAPRTIEVAGAQAYPESITAGPDGALYISSPASGGVQRVAPGAARTETWIAPGAFDTRSTFGVYAEARTNTLWVCSNDASGLGVAGPSAVAGSYLKGFDLATGGGKASYKLPGSATLCNDLTVADDGAIYVTNSLAPQILRLRPGAEEFEVFAEDKRFQPLNGAGLDGVAIGGDGNLYVNTFNGGELFRVEIAGGKAGAIVKLKTSRPISLPDALRRVSGNAFLMVEGGGALDRVTISGDEATIETIKGDLNEPTSFATIKGVAWVTEGQLSHLFNLKEKGPPSLPFRITPVQVGE</sequence>
<evidence type="ECO:0000313" key="2">
    <source>
        <dbReference type="Proteomes" id="UP001350748"/>
    </source>
</evidence>
<name>A0ABU7XH01_9HYPH</name>
<dbReference type="Proteomes" id="UP001350748">
    <property type="component" value="Unassembled WGS sequence"/>
</dbReference>
<keyword evidence="2" id="KW-1185">Reference proteome</keyword>
<dbReference type="SUPFAM" id="SSF63829">
    <property type="entry name" value="Calcium-dependent phosphotriesterase"/>
    <property type="match status" value="1"/>
</dbReference>